<keyword evidence="3 9" id="KW-1003">Cell membrane</keyword>
<keyword evidence="2 9" id="KW-0813">Transport</keyword>
<dbReference type="GO" id="GO:0043953">
    <property type="term" value="P:protein transport by the Tat complex"/>
    <property type="evidence" value="ECO:0007669"/>
    <property type="project" value="UniProtKB-UniRule"/>
</dbReference>
<dbReference type="HAMAP" id="MF_00236">
    <property type="entry name" value="TatA_E"/>
    <property type="match status" value="1"/>
</dbReference>
<evidence type="ECO:0000256" key="8">
    <source>
        <dbReference type="ARBA" id="ARBA00023136"/>
    </source>
</evidence>
<dbReference type="PANTHER" id="PTHR42982:SF1">
    <property type="entry name" value="SEC-INDEPENDENT PROTEIN TRANSLOCASE PROTEIN TATA"/>
    <property type="match status" value="1"/>
</dbReference>
<dbReference type="PANTHER" id="PTHR42982">
    <property type="entry name" value="SEC-INDEPENDENT PROTEIN TRANSLOCASE PROTEIN TATA"/>
    <property type="match status" value="1"/>
</dbReference>
<evidence type="ECO:0000256" key="6">
    <source>
        <dbReference type="ARBA" id="ARBA00022989"/>
    </source>
</evidence>
<dbReference type="NCBIfam" id="TIGR01411">
    <property type="entry name" value="tatAE"/>
    <property type="match status" value="1"/>
</dbReference>
<proteinExistence type="inferred from homology"/>
<evidence type="ECO:0000256" key="1">
    <source>
        <dbReference type="ARBA" id="ARBA00004162"/>
    </source>
</evidence>
<dbReference type="NCBIfam" id="NF011430">
    <property type="entry name" value="PRK14861.1"/>
    <property type="match status" value="1"/>
</dbReference>
<comment type="similarity">
    <text evidence="9">Belongs to the TatA/E family.</text>
</comment>
<dbReference type="STRING" id="1555112.LIP_0382"/>
<reference evidence="11" key="1">
    <citation type="submission" date="2015-07" db="EMBL/GenBank/DDBJ databases">
        <title>Complete genome sequence and phylogenetic analysis of Limnochorda pilosa.</title>
        <authorList>
            <person name="Watanabe M."/>
            <person name="Kojima H."/>
            <person name="Fukui M."/>
        </authorList>
    </citation>
    <scope>NUCLEOTIDE SEQUENCE [LARGE SCALE GENOMIC DNA]</scope>
    <source>
        <strain evidence="11">HC45</strain>
    </source>
</reference>
<dbReference type="OrthoDB" id="9800908at2"/>
<organism evidence="10 11">
    <name type="scientific">Limnochorda pilosa</name>
    <dbReference type="NCBI Taxonomy" id="1555112"/>
    <lineage>
        <taxon>Bacteria</taxon>
        <taxon>Bacillati</taxon>
        <taxon>Bacillota</taxon>
        <taxon>Limnochordia</taxon>
        <taxon>Limnochordales</taxon>
        <taxon>Limnochordaceae</taxon>
        <taxon>Limnochorda</taxon>
    </lineage>
</organism>
<protein>
    <recommendedName>
        <fullName evidence="9">Sec-independent protein translocase protein TatA</fullName>
    </recommendedName>
</protein>
<evidence type="ECO:0000256" key="2">
    <source>
        <dbReference type="ARBA" id="ARBA00022448"/>
    </source>
</evidence>
<evidence type="ECO:0000256" key="7">
    <source>
        <dbReference type="ARBA" id="ARBA00023010"/>
    </source>
</evidence>
<dbReference type="Proteomes" id="UP000065807">
    <property type="component" value="Chromosome"/>
</dbReference>
<dbReference type="GO" id="GO:0008320">
    <property type="term" value="F:protein transmembrane transporter activity"/>
    <property type="evidence" value="ECO:0007669"/>
    <property type="project" value="UniProtKB-UniRule"/>
</dbReference>
<name>A0A0K2SHF0_LIMPI</name>
<evidence type="ECO:0000256" key="4">
    <source>
        <dbReference type="ARBA" id="ARBA00022692"/>
    </source>
</evidence>
<dbReference type="Pfam" id="PF02416">
    <property type="entry name" value="TatA_B_E"/>
    <property type="match status" value="1"/>
</dbReference>
<accession>A0A0K2SHF0</accession>
<dbReference type="GO" id="GO:0033281">
    <property type="term" value="C:TAT protein transport complex"/>
    <property type="evidence" value="ECO:0007669"/>
    <property type="project" value="UniProtKB-UniRule"/>
</dbReference>
<evidence type="ECO:0000313" key="11">
    <source>
        <dbReference type="Proteomes" id="UP000065807"/>
    </source>
</evidence>
<comment type="subcellular location">
    <subcellularLocation>
        <location evidence="1 9">Cell membrane</location>
        <topology evidence="1 9">Single-pass membrane protein</topology>
    </subcellularLocation>
</comment>
<keyword evidence="11" id="KW-1185">Reference proteome</keyword>
<evidence type="ECO:0000313" key="10">
    <source>
        <dbReference type="EMBL" id="BAS26239.1"/>
    </source>
</evidence>
<keyword evidence="7 9" id="KW-0811">Translocation</keyword>
<comment type="function">
    <text evidence="9">Part of the twin-arginine translocation (Tat) system that transports large folded proteins containing a characteristic twin-arginine motif in their signal peptide across membranes. TatA could form the protein-conducting channel of the Tat system.</text>
</comment>
<dbReference type="Gene3D" id="1.20.5.3310">
    <property type="match status" value="1"/>
</dbReference>
<dbReference type="KEGG" id="lpil:LIP_0382"/>
<dbReference type="RefSeq" id="WP_068133560.1">
    <property type="nucleotide sequence ID" value="NZ_AP014924.1"/>
</dbReference>
<keyword evidence="4 9" id="KW-0812">Transmembrane</keyword>
<dbReference type="EMBL" id="AP014924">
    <property type="protein sequence ID" value="BAS26239.1"/>
    <property type="molecule type" value="Genomic_DNA"/>
</dbReference>
<keyword evidence="8 9" id="KW-0472">Membrane</keyword>
<gene>
    <name evidence="9" type="primary">tatA</name>
    <name evidence="10" type="ORF">LIP_0382</name>
</gene>
<evidence type="ECO:0000256" key="9">
    <source>
        <dbReference type="HAMAP-Rule" id="MF_00236"/>
    </source>
</evidence>
<dbReference type="InterPro" id="IPR006312">
    <property type="entry name" value="TatA/E"/>
</dbReference>
<dbReference type="PRINTS" id="PR01506">
    <property type="entry name" value="TATBPROTEIN"/>
</dbReference>
<reference evidence="11" key="2">
    <citation type="journal article" date="2016" name="Int. J. Syst. Evol. Microbiol.">
        <title>Complete genome sequence and cell structure of Limnochorda pilosa, a Gram-negative spore-former within the phylum Firmicutes.</title>
        <authorList>
            <person name="Watanabe M."/>
            <person name="Kojima H."/>
            <person name="Fukui M."/>
        </authorList>
    </citation>
    <scope>NUCLEOTIDE SEQUENCE [LARGE SCALE GENOMIC DNA]</scope>
    <source>
        <strain evidence="11">HC45</strain>
    </source>
</reference>
<keyword evidence="6 9" id="KW-1133">Transmembrane helix</keyword>
<dbReference type="AlphaFoldDB" id="A0A0K2SHF0"/>
<comment type="subunit">
    <text evidence="9">Forms a complex with TatC.</text>
</comment>
<evidence type="ECO:0000256" key="5">
    <source>
        <dbReference type="ARBA" id="ARBA00022927"/>
    </source>
</evidence>
<sequence>MPRIGPMELVIILALALIIFGPGKLPQVGKALGEGIREFKNSITSRSQDEEERPRQAHQG</sequence>
<evidence type="ECO:0000256" key="3">
    <source>
        <dbReference type="ARBA" id="ARBA00022475"/>
    </source>
</evidence>
<dbReference type="InterPro" id="IPR003369">
    <property type="entry name" value="TatA/B/E"/>
</dbReference>
<keyword evidence="5 9" id="KW-0653">Protein transport</keyword>